<dbReference type="Proteomes" id="UP000027602">
    <property type="component" value="Chromosome"/>
</dbReference>
<evidence type="ECO:0000313" key="1">
    <source>
        <dbReference type="EMBL" id="AIE60297.1"/>
    </source>
</evidence>
<proteinExistence type="predicted"/>
<reference evidence="1 2" key="1">
    <citation type="journal article" date="2015" name="BMC Genomics">
        <title>Transcriptome analysis of thermophilic methylotrophic Bacillus methanolicus MGA3 using RNA-sequencing provides detailed insights into its previously uncharted transcriptional landscape.</title>
        <authorList>
            <person name="Irla M."/>
            <person name="Neshat A."/>
            <person name="Brautaset T."/>
            <person name="Ruckert C."/>
            <person name="Kalinowski J."/>
            <person name="Wendisch V.F."/>
        </authorList>
    </citation>
    <scope>NUCLEOTIDE SEQUENCE [LARGE SCALE GENOMIC DNA]</scope>
    <source>
        <strain evidence="2">MGA3 / ATCC 53907</strain>
    </source>
</reference>
<dbReference type="RefSeq" id="WP_004434653.1">
    <property type="nucleotide sequence ID" value="NZ_ADWW01000002.1"/>
</dbReference>
<accession>I3E971</accession>
<evidence type="ECO:0000313" key="2">
    <source>
        <dbReference type="Proteomes" id="UP000027602"/>
    </source>
</evidence>
<sequence length="54" mass="5876">MIKKLSFIALTLLFIGLIGSAATFGLMNKKATIIGKERINNENIKSIKSLILGQ</sequence>
<protein>
    <submittedName>
        <fullName evidence="1">Putative membrane protein</fullName>
    </submittedName>
</protein>
<gene>
    <name evidence="1" type="ORF">BMMGA3_09495</name>
</gene>
<dbReference type="AlphaFoldDB" id="I3E971"/>
<dbReference type="KEGG" id="bmet:BMMGA3_09495"/>
<dbReference type="EMBL" id="CP007739">
    <property type="protein sequence ID" value="AIE60297.1"/>
    <property type="molecule type" value="Genomic_DNA"/>
</dbReference>
<organism evidence="1 2">
    <name type="scientific">Bacillus methanolicus (strain MGA3 / ATCC 53907)</name>
    <dbReference type="NCBI Taxonomy" id="796606"/>
    <lineage>
        <taxon>Bacteria</taxon>
        <taxon>Bacillati</taxon>
        <taxon>Bacillota</taxon>
        <taxon>Bacilli</taxon>
        <taxon>Bacillales</taxon>
        <taxon>Bacillaceae</taxon>
        <taxon>Bacillus</taxon>
    </lineage>
</organism>
<dbReference type="HOGENOM" id="CLU_3040483_0_0_9"/>
<keyword evidence="2" id="KW-1185">Reference proteome</keyword>
<name>I3E971_BACMM</name>
<dbReference type="STRING" id="796606.BMMGA3_09495"/>